<dbReference type="Proteomes" id="UP000064201">
    <property type="component" value="Chromosome"/>
</dbReference>
<gene>
    <name evidence="9" type="ORF">TVD_10915</name>
</gene>
<dbReference type="InterPro" id="IPR012340">
    <property type="entry name" value="NA-bd_OB-fold"/>
</dbReference>
<evidence type="ECO:0000313" key="9">
    <source>
        <dbReference type="EMBL" id="AKJ95830.1"/>
    </source>
</evidence>
<evidence type="ECO:0000256" key="3">
    <source>
        <dbReference type="ARBA" id="ARBA00021310"/>
    </source>
</evidence>
<evidence type="ECO:0000259" key="8">
    <source>
        <dbReference type="Pfam" id="PF11967"/>
    </source>
</evidence>
<keyword evidence="10" id="KW-1185">Reference proteome</keyword>
<dbReference type="Pfam" id="PF11967">
    <property type="entry name" value="RecO_N"/>
    <property type="match status" value="1"/>
</dbReference>
<dbReference type="AlphaFoldDB" id="A0A0G3G3P2"/>
<keyword evidence="4" id="KW-0227">DNA damage</keyword>
<dbReference type="PANTHER" id="PTHR33991">
    <property type="entry name" value="DNA REPAIR PROTEIN RECO"/>
    <property type="match status" value="1"/>
</dbReference>
<dbReference type="EMBL" id="CP011367">
    <property type="protein sequence ID" value="AKJ95830.1"/>
    <property type="molecule type" value="Genomic_DNA"/>
</dbReference>
<evidence type="ECO:0000256" key="7">
    <source>
        <dbReference type="ARBA" id="ARBA00033409"/>
    </source>
</evidence>
<proteinExistence type="inferred from homology"/>
<keyword evidence="6" id="KW-0234">DNA repair</keyword>
<organism evidence="9 10">
    <name type="scientific">Thioalkalivibrio versutus</name>
    <dbReference type="NCBI Taxonomy" id="106634"/>
    <lineage>
        <taxon>Bacteria</taxon>
        <taxon>Pseudomonadati</taxon>
        <taxon>Pseudomonadota</taxon>
        <taxon>Gammaproteobacteria</taxon>
        <taxon>Chromatiales</taxon>
        <taxon>Ectothiorhodospiraceae</taxon>
        <taxon>Thioalkalivibrio</taxon>
    </lineage>
</organism>
<evidence type="ECO:0000256" key="6">
    <source>
        <dbReference type="ARBA" id="ARBA00023204"/>
    </source>
</evidence>
<evidence type="ECO:0000256" key="2">
    <source>
        <dbReference type="ARBA" id="ARBA00007452"/>
    </source>
</evidence>
<evidence type="ECO:0000256" key="1">
    <source>
        <dbReference type="ARBA" id="ARBA00003065"/>
    </source>
</evidence>
<sequence>MAVSATAGLTQGVVLHARPLRENSRVLDLLTAEAGRLSAVVRGKAGSVQPFVLLDLAWRGRGELPTLNVAEQQRVFPLTGRALVCGLYLNELILRLYPRDAPIPEALPALLSAYARLAARERADTVLRRAEWALLAPLDSGLEHVDPAELDPDAWYRYDPEAGVERVAAGRSEAIPGVALQALASACDVPDNQARVSRDFMRRLIDTHLAGRPLRTRGLL</sequence>
<evidence type="ECO:0000256" key="5">
    <source>
        <dbReference type="ARBA" id="ARBA00023172"/>
    </source>
</evidence>
<comment type="function">
    <text evidence="1">Involved in DNA repair and RecF pathway recombination.</text>
</comment>
<dbReference type="Gene3D" id="1.20.1440.120">
    <property type="entry name" value="Recombination protein O, C-terminal domain"/>
    <property type="match status" value="1"/>
</dbReference>
<dbReference type="STRING" id="106634.TVD_10915"/>
<dbReference type="Gene3D" id="2.40.50.140">
    <property type="entry name" value="Nucleic acid-binding proteins"/>
    <property type="match status" value="1"/>
</dbReference>
<dbReference type="GO" id="GO:0006302">
    <property type="term" value="P:double-strand break repair"/>
    <property type="evidence" value="ECO:0007669"/>
    <property type="project" value="TreeGrafter"/>
</dbReference>
<reference evidence="9 10" key="1">
    <citation type="submission" date="2015-04" db="EMBL/GenBank/DDBJ databases">
        <title>Complete Sequence for the Genome of the Thioalkalivibrio versutus D301.</title>
        <authorList>
            <person name="Mu T."/>
            <person name="Zhou J."/>
            <person name="Xu X."/>
        </authorList>
    </citation>
    <scope>NUCLEOTIDE SEQUENCE [LARGE SCALE GENOMIC DNA]</scope>
    <source>
        <strain evidence="9 10">D301</strain>
    </source>
</reference>
<dbReference type="GO" id="GO:0006310">
    <property type="term" value="P:DNA recombination"/>
    <property type="evidence" value="ECO:0007669"/>
    <property type="project" value="UniProtKB-KW"/>
</dbReference>
<evidence type="ECO:0000313" key="10">
    <source>
        <dbReference type="Proteomes" id="UP000064201"/>
    </source>
</evidence>
<evidence type="ECO:0000256" key="4">
    <source>
        <dbReference type="ARBA" id="ARBA00022763"/>
    </source>
</evidence>
<accession>A0A0G3G3P2</accession>
<protein>
    <recommendedName>
        <fullName evidence="3">DNA repair protein RecO</fullName>
    </recommendedName>
    <alternativeName>
        <fullName evidence="7">Recombination protein O</fullName>
    </alternativeName>
</protein>
<dbReference type="OrthoDB" id="9804792at2"/>
<name>A0A0G3G3P2_9GAMM</name>
<feature type="domain" description="DNA replication/recombination mediator RecO N-terminal" evidence="8">
    <location>
        <begin position="10"/>
        <end position="72"/>
    </location>
</feature>
<dbReference type="KEGG" id="tvr:TVD_10915"/>
<dbReference type="PANTHER" id="PTHR33991:SF1">
    <property type="entry name" value="DNA REPAIR PROTEIN RECO"/>
    <property type="match status" value="1"/>
</dbReference>
<keyword evidence="5" id="KW-0233">DNA recombination</keyword>
<dbReference type="PATRIC" id="fig|106634.4.peg.2224"/>
<dbReference type="SUPFAM" id="SSF50249">
    <property type="entry name" value="Nucleic acid-binding proteins"/>
    <property type="match status" value="1"/>
</dbReference>
<comment type="similarity">
    <text evidence="2">Belongs to the RecO family.</text>
</comment>
<dbReference type="InterPro" id="IPR003717">
    <property type="entry name" value="RecO"/>
</dbReference>
<dbReference type="GO" id="GO:0043590">
    <property type="term" value="C:bacterial nucleoid"/>
    <property type="evidence" value="ECO:0007669"/>
    <property type="project" value="TreeGrafter"/>
</dbReference>
<dbReference type="InterPro" id="IPR042242">
    <property type="entry name" value="RecO_C"/>
</dbReference>
<dbReference type="InterPro" id="IPR022572">
    <property type="entry name" value="DNA_rep/recomb_RecO_N"/>
</dbReference>